<sequence length="250" mass="27698">MKSNIRKAIYMSVGILFLLLSLVIADTAKAVELPPGMVIGDDQGIKIEDDGEYLVDVRDVMPGKAWSMKITITNLERDIPYHLTMRVSKPTLIQGTLDLSEAIQMRLVYDGEVIYSGPLSGDNGKINLQDVASPVDLGTFKSGDTRMLEAYFELDGKKYGNKDFAEKNVFENIWYFKAVKTKLPDTGSSSSDDPKKPGTSSSTTPGKDLLKLPNTGEEWRNAMIFVIIGMFLVMVALLIVKHKVLDKKKS</sequence>
<evidence type="ECO:0000256" key="1">
    <source>
        <dbReference type="SAM" id="MobiDB-lite"/>
    </source>
</evidence>
<feature type="region of interest" description="Disordered" evidence="1">
    <location>
        <begin position="184"/>
        <end position="212"/>
    </location>
</feature>
<comment type="caution">
    <text evidence="3">The sequence shown here is derived from an EMBL/GenBank/DDBJ whole genome shotgun (WGS) entry which is preliminary data.</text>
</comment>
<dbReference type="NCBIfam" id="TIGR01167">
    <property type="entry name" value="LPXTG_anchor"/>
    <property type="match status" value="1"/>
</dbReference>
<evidence type="ECO:0000313" key="3">
    <source>
        <dbReference type="EMBL" id="MBP1046469.1"/>
    </source>
</evidence>
<feature type="transmembrane region" description="Helical" evidence="2">
    <location>
        <begin position="222"/>
        <end position="240"/>
    </location>
</feature>
<dbReference type="Proteomes" id="UP000673375">
    <property type="component" value="Unassembled WGS sequence"/>
</dbReference>
<organism evidence="3 4">
    <name type="scientific">Enterococcus larvae</name>
    <dbReference type="NCBI Taxonomy" id="2794352"/>
    <lineage>
        <taxon>Bacteria</taxon>
        <taxon>Bacillati</taxon>
        <taxon>Bacillota</taxon>
        <taxon>Bacilli</taxon>
        <taxon>Lactobacillales</taxon>
        <taxon>Enterococcaceae</taxon>
        <taxon>Enterococcus</taxon>
    </lineage>
</organism>
<keyword evidence="4" id="KW-1185">Reference proteome</keyword>
<reference evidence="3 4" key="1">
    <citation type="submission" date="2020-12" db="EMBL/GenBank/DDBJ databases">
        <title>Vagococcus allomyrinae sp. nov. and Enterococcus lavae sp. nov., isolated from the larvae of Allomyrina dichotoma.</title>
        <authorList>
            <person name="Lee S.D."/>
        </authorList>
    </citation>
    <scope>NUCLEOTIDE SEQUENCE [LARGE SCALE GENOMIC DNA]</scope>
    <source>
        <strain evidence="3 4">BWM-S5</strain>
    </source>
</reference>
<keyword evidence="2" id="KW-0812">Transmembrane</keyword>
<evidence type="ECO:0000313" key="4">
    <source>
        <dbReference type="Proteomes" id="UP000673375"/>
    </source>
</evidence>
<keyword evidence="2" id="KW-1133">Transmembrane helix</keyword>
<proteinExistence type="predicted"/>
<keyword evidence="2" id="KW-0472">Membrane</keyword>
<accession>A0ABS4CIL7</accession>
<gene>
    <name evidence="3" type="ORF">I6N96_09245</name>
</gene>
<evidence type="ECO:0000256" key="2">
    <source>
        <dbReference type="SAM" id="Phobius"/>
    </source>
</evidence>
<dbReference type="EMBL" id="JAEDXU010000004">
    <property type="protein sequence ID" value="MBP1046469.1"/>
    <property type="molecule type" value="Genomic_DNA"/>
</dbReference>
<protein>
    <submittedName>
        <fullName evidence="3">LPXTG cell wall anchor domain-containing protein</fullName>
    </submittedName>
</protein>
<name>A0ABS4CIL7_9ENTE</name>